<sequence length="83" mass="9651">AVYNARMLITIVTPWFQTSRWAESQLLSRDHTIPRTKTTMTYSPDGVQPRFRFNTLYILFLFLVVISSCSCFTAEVVHVSFRS</sequence>
<keyword evidence="3" id="KW-1185">Reference proteome</keyword>
<evidence type="ECO:0000256" key="1">
    <source>
        <dbReference type="SAM" id="Phobius"/>
    </source>
</evidence>
<dbReference type="EMBL" id="BTSX01000002">
    <property type="protein sequence ID" value="GMS84570.1"/>
    <property type="molecule type" value="Genomic_DNA"/>
</dbReference>
<keyword evidence="1" id="KW-1133">Transmembrane helix</keyword>
<gene>
    <name evidence="2" type="ORF">PENTCL1PPCAC_6745</name>
</gene>
<evidence type="ECO:0000313" key="2">
    <source>
        <dbReference type="EMBL" id="GMS84570.1"/>
    </source>
</evidence>
<accession>A0AAV5SWV6</accession>
<dbReference type="Proteomes" id="UP001432027">
    <property type="component" value="Unassembled WGS sequence"/>
</dbReference>
<protein>
    <recommendedName>
        <fullName evidence="4">G protein-coupled receptor</fullName>
    </recommendedName>
</protein>
<dbReference type="AlphaFoldDB" id="A0AAV5SWV6"/>
<feature type="transmembrane region" description="Helical" evidence="1">
    <location>
        <begin position="56"/>
        <end position="77"/>
    </location>
</feature>
<keyword evidence="1" id="KW-0812">Transmembrane</keyword>
<reference evidence="2" key="1">
    <citation type="submission" date="2023-10" db="EMBL/GenBank/DDBJ databases">
        <title>Genome assembly of Pristionchus species.</title>
        <authorList>
            <person name="Yoshida K."/>
            <person name="Sommer R.J."/>
        </authorList>
    </citation>
    <scope>NUCLEOTIDE SEQUENCE</scope>
    <source>
        <strain evidence="2">RS0144</strain>
    </source>
</reference>
<feature type="non-terminal residue" evidence="2">
    <location>
        <position position="1"/>
    </location>
</feature>
<comment type="caution">
    <text evidence="2">The sequence shown here is derived from an EMBL/GenBank/DDBJ whole genome shotgun (WGS) entry which is preliminary data.</text>
</comment>
<evidence type="ECO:0008006" key="4">
    <source>
        <dbReference type="Google" id="ProtNLM"/>
    </source>
</evidence>
<name>A0AAV5SWV6_9BILA</name>
<organism evidence="2 3">
    <name type="scientific">Pristionchus entomophagus</name>
    <dbReference type="NCBI Taxonomy" id="358040"/>
    <lineage>
        <taxon>Eukaryota</taxon>
        <taxon>Metazoa</taxon>
        <taxon>Ecdysozoa</taxon>
        <taxon>Nematoda</taxon>
        <taxon>Chromadorea</taxon>
        <taxon>Rhabditida</taxon>
        <taxon>Rhabditina</taxon>
        <taxon>Diplogasteromorpha</taxon>
        <taxon>Diplogasteroidea</taxon>
        <taxon>Neodiplogasteridae</taxon>
        <taxon>Pristionchus</taxon>
    </lineage>
</organism>
<proteinExistence type="predicted"/>
<keyword evidence="1" id="KW-0472">Membrane</keyword>
<evidence type="ECO:0000313" key="3">
    <source>
        <dbReference type="Proteomes" id="UP001432027"/>
    </source>
</evidence>